<evidence type="ECO:0000313" key="2">
    <source>
        <dbReference type="EMBL" id="MBA2227441.1"/>
    </source>
</evidence>
<proteinExistence type="predicted"/>
<dbReference type="AlphaFoldDB" id="A0A7V8VGD9"/>
<evidence type="ECO:0000313" key="3">
    <source>
        <dbReference type="Proteomes" id="UP000542342"/>
    </source>
</evidence>
<comment type="caution">
    <text evidence="2">The sequence shown here is derived from an EMBL/GenBank/DDBJ whole genome shotgun (WGS) entry which is preliminary data.</text>
</comment>
<keyword evidence="3" id="KW-1185">Reference proteome</keyword>
<sequence>MTYHLCLAPRLGIVGLASLLAVSSAWAGPITVTFQNVNPGYSPAGQYNWTSSSTIPGLVYTSGNNFATFCIEQNQYISPNTTYSNYMLTDLSNAPNPGSTLSATQINNLKAMWAQYRSSVDTNDEAAAFQHAVWHIVNPSYNPSLSGSVLSYYNQYLNSTTWMSGYANLVAMVHLNHQDHVVEIQRGWRVNQQGDLEPVPAPATLGVAFALGVALLVRQRLVRPAA</sequence>
<gene>
    <name evidence="2" type="ORF">H0921_14880</name>
</gene>
<dbReference type="EMBL" id="JACEFB010000014">
    <property type="protein sequence ID" value="MBA2227441.1"/>
    <property type="molecule type" value="Genomic_DNA"/>
</dbReference>
<dbReference type="Proteomes" id="UP000542342">
    <property type="component" value="Unassembled WGS sequence"/>
</dbReference>
<feature type="chain" id="PRO_5030979115" description="PEP-CTERM protein-sorting domain-containing protein" evidence="1">
    <location>
        <begin position="28"/>
        <end position="226"/>
    </location>
</feature>
<organism evidence="2 3">
    <name type="scientific">Thermogemmata fonticola</name>
    <dbReference type="NCBI Taxonomy" id="2755323"/>
    <lineage>
        <taxon>Bacteria</taxon>
        <taxon>Pseudomonadati</taxon>
        <taxon>Planctomycetota</taxon>
        <taxon>Planctomycetia</taxon>
        <taxon>Gemmatales</taxon>
        <taxon>Gemmataceae</taxon>
        <taxon>Thermogemmata</taxon>
    </lineage>
</organism>
<reference evidence="2 3" key="1">
    <citation type="submission" date="2020-07" db="EMBL/GenBank/DDBJ databases">
        <title>Thermogemmata thermophila gen. nov., sp. nov., a novel moderate thermophilic planctomycete from a Kamchatka hot spring.</title>
        <authorList>
            <person name="Elcheninov A.G."/>
            <person name="Podosokorskaya O.A."/>
            <person name="Kovaleva O.L."/>
            <person name="Novikov A."/>
            <person name="Bonch-Osmolovskaya E.A."/>
            <person name="Toshchakov S.V."/>
            <person name="Kublanov I.V."/>
        </authorList>
    </citation>
    <scope>NUCLEOTIDE SEQUENCE [LARGE SCALE GENOMIC DNA]</scope>
    <source>
        <strain evidence="2 3">2918</strain>
    </source>
</reference>
<feature type="signal peptide" evidence="1">
    <location>
        <begin position="1"/>
        <end position="27"/>
    </location>
</feature>
<accession>A0A7V8VGD9</accession>
<protein>
    <recommendedName>
        <fullName evidence="4">PEP-CTERM protein-sorting domain-containing protein</fullName>
    </recommendedName>
</protein>
<dbReference type="RefSeq" id="WP_194539305.1">
    <property type="nucleotide sequence ID" value="NZ_JACEFB010000014.1"/>
</dbReference>
<keyword evidence="1" id="KW-0732">Signal</keyword>
<evidence type="ECO:0008006" key="4">
    <source>
        <dbReference type="Google" id="ProtNLM"/>
    </source>
</evidence>
<evidence type="ECO:0000256" key="1">
    <source>
        <dbReference type="SAM" id="SignalP"/>
    </source>
</evidence>
<name>A0A7V8VGD9_9BACT</name>